<reference evidence="2" key="1">
    <citation type="submission" date="2021-03" db="EMBL/GenBank/DDBJ databases">
        <authorList>
            <person name="Jaffe A."/>
        </authorList>
    </citation>
    <scope>NUCLEOTIDE SEQUENCE</scope>
    <source>
        <strain evidence="2">RIFCSPLOWO2_01_FULL_AR10_48_17</strain>
    </source>
</reference>
<dbReference type="Proteomes" id="UP000675968">
    <property type="component" value="Unassembled WGS sequence"/>
</dbReference>
<dbReference type="AlphaFoldDB" id="A0A8T4LBF7"/>
<keyword evidence="1" id="KW-0812">Transmembrane</keyword>
<keyword evidence="1" id="KW-0472">Membrane</keyword>
<organism evidence="2 3">
    <name type="scientific">Candidatus Iainarchaeum sp</name>
    <dbReference type="NCBI Taxonomy" id="3101447"/>
    <lineage>
        <taxon>Archaea</taxon>
        <taxon>Candidatus Iainarchaeota</taxon>
        <taxon>Candidatus Iainarchaeia</taxon>
        <taxon>Candidatus Iainarchaeales</taxon>
        <taxon>Candidatus Iainarchaeaceae</taxon>
        <taxon>Candidatus Iainarchaeum</taxon>
    </lineage>
</organism>
<evidence type="ECO:0000313" key="2">
    <source>
        <dbReference type="EMBL" id="MBS3062050.1"/>
    </source>
</evidence>
<evidence type="ECO:0000313" key="3">
    <source>
        <dbReference type="Proteomes" id="UP000675968"/>
    </source>
</evidence>
<keyword evidence="1" id="KW-1133">Transmembrane helix</keyword>
<evidence type="ECO:0008006" key="4">
    <source>
        <dbReference type="Google" id="ProtNLM"/>
    </source>
</evidence>
<dbReference type="EMBL" id="JAGVWC010000012">
    <property type="protein sequence ID" value="MBS3062050.1"/>
    <property type="molecule type" value="Genomic_DNA"/>
</dbReference>
<accession>A0A8T4LBF7</accession>
<proteinExistence type="predicted"/>
<feature type="transmembrane region" description="Helical" evidence="1">
    <location>
        <begin position="34"/>
        <end position="52"/>
    </location>
</feature>
<sequence>MTIPPYSWFSLIVFLCTIFLLYTQAIFPKHQKPLLLGLGGVLLLSLLLDNWATQNTLWRFSPEQTAQFFLQALPIEKIILSLSLFFLTVVFFEHFNKEKTRAHDPKAKGKQ</sequence>
<protein>
    <recommendedName>
        <fullName evidence="4">Lycopene cyclase domain-containing protein</fullName>
    </recommendedName>
</protein>
<gene>
    <name evidence="2" type="ORF">J4215_05705</name>
</gene>
<name>A0A8T4LBF7_9ARCH</name>
<feature type="transmembrane region" description="Helical" evidence="1">
    <location>
        <begin position="6"/>
        <end position="27"/>
    </location>
</feature>
<comment type="caution">
    <text evidence="2">The sequence shown here is derived from an EMBL/GenBank/DDBJ whole genome shotgun (WGS) entry which is preliminary data.</text>
</comment>
<evidence type="ECO:0000256" key="1">
    <source>
        <dbReference type="SAM" id="Phobius"/>
    </source>
</evidence>
<reference evidence="2" key="2">
    <citation type="submission" date="2021-05" db="EMBL/GenBank/DDBJ databases">
        <title>Protein family content uncovers lineage relationships and bacterial pathway maintenance mechanisms in DPANN archaea.</title>
        <authorList>
            <person name="Castelle C.J."/>
            <person name="Meheust R."/>
            <person name="Jaffe A.L."/>
            <person name="Seitz K."/>
            <person name="Gong X."/>
            <person name="Baker B.J."/>
            <person name="Banfield J.F."/>
        </authorList>
    </citation>
    <scope>NUCLEOTIDE SEQUENCE</scope>
    <source>
        <strain evidence="2">RIFCSPLOWO2_01_FULL_AR10_48_17</strain>
    </source>
</reference>
<feature type="transmembrane region" description="Helical" evidence="1">
    <location>
        <begin position="72"/>
        <end position="92"/>
    </location>
</feature>